<reference evidence="1 2" key="1">
    <citation type="submission" date="2020-08" db="EMBL/GenBank/DDBJ databases">
        <title>Plant Genome Project.</title>
        <authorList>
            <person name="Zhang R.-G."/>
        </authorList>
    </citation>
    <scope>NUCLEOTIDE SEQUENCE [LARGE SCALE GENOMIC DNA]</scope>
    <source>
        <tissue evidence="1">Rhizome</tissue>
    </source>
</reference>
<gene>
    <name evidence="1" type="ORF">ZIOFF_070714</name>
</gene>
<organism evidence="1 2">
    <name type="scientific">Zingiber officinale</name>
    <name type="common">Ginger</name>
    <name type="synonym">Amomum zingiber</name>
    <dbReference type="NCBI Taxonomy" id="94328"/>
    <lineage>
        <taxon>Eukaryota</taxon>
        <taxon>Viridiplantae</taxon>
        <taxon>Streptophyta</taxon>
        <taxon>Embryophyta</taxon>
        <taxon>Tracheophyta</taxon>
        <taxon>Spermatophyta</taxon>
        <taxon>Magnoliopsida</taxon>
        <taxon>Liliopsida</taxon>
        <taxon>Zingiberales</taxon>
        <taxon>Zingiberaceae</taxon>
        <taxon>Zingiber</taxon>
    </lineage>
</organism>
<evidence type="ECO:0000313" key="1">
    <source>
        <dbReference type="EMBL" id="KAG6469783.1"/>
    </source>
</evidence>
<keyword evidence="2" id="KW-1185">Reference proteome</keyword>
<protein>
    <submittedName>
        <fullName evidence="1">Uncharacterized protein</fullName>
    </submittedName>
</protein>
<dbReference type="Proteomes" id="UP000734854">
    <property type="component" value="Unassembled WGS sequence"/>
</dbReference>
<comment type="caution">
    <text evidence="1">The sequence shown here is derived from an EMBL/GenBank/DDBJ whole genome shotgun (WGS) entry which is preliminary data.</text>
</comment>
<dbReference type="EMBL" id="JACMSC010000021">
    <property type="protein sequence ID" value="KAG6469783.1"/>
    <property type="molecule type" value="Genomic_DNA"/>
</dbReference>
<dbReference type="AlphaFoldDB" id="A0A8J5C2W3"/>
<evidence type="ECO:0000313" key="2">
    <source>
        <dbReference type="Proteomes" id="UP000734854"/>
    </source>
</evidence>
<sequence length="149" mass="17345">MNNLESTILEMINMLKIVEASMKGEQKTVILVDSSKKEISELYFLFKLLVTIIWNMDSEKLLCRAESIRICEQVADEQELHKLVVHLRKVLNSDFRMDTVISATLILLLQIWNSCANKCMFSAKFSFFSVWARIQLLIAILKQEQLKFI</sequence>
<accession>A0A8J5C2W3</accession>
<proteinExistence type="predicted"/>
<name>A0A8J5C2W3_ZINOF</name>